<feature type="compositionally biased region" description="Basic residues" evidence="1">
    <location>
        <begin position="39"/>
        <end position="50"/>
    </location>
</feature>
<dbReference type="AlphaFoldDB" id="A0A4Q9M4Z3"/>
<evidence type="ECO:0000313" key="2">
    <source>
        <dbReference type="EMBL" id="TBU21905.1"/>
    </source>
</evidence>
<protein>
    <submittedName>
        <fullName evidence="2">Uncharacterized protein</fullName>
    </submittedName>
</protein>
<name>A0A4Q9M4Z3_9APHY</name>
<dbReference type="Proteomes" id="UP000292957">
    <property type="component" value="Unassembled WGS sequence"/>
</dbReference>
<sequence>MPESSTCITYTLGPSDVMHSSRILVRLMYSLPRTSSAFRRSRPIPGRKPRPPSYIPQQATPSRLRRSAAPRISIAALAHNCDRRPFRCSCGAAWLGISSVWRVNSKYISDHHLRRAHLVTSPPAASRSSRPARPSFVVVVSAAAGIGLGALV</sequence>
<dbReference type="EMBL" id="ML143568">
    <property type="protein sequence ID" value="TBU21905.1"/>
    <property type="molecule type" value="Genomic_DNA"/>
</dbReference>
<evidence type="ECO:0000256" key="1">
    <source>
        <dbReference type="SAM" id="MobiDB-lite"/>
    </source>
</evidence>
<accession>A0A4Q9M4Z3</accession>
<feature type="region of interest" description="Disordered" evidence="1">
    <location>
        <begin position="38"/>
        <end position="62"/>
    </location>
</feature>
<reference evidence="2" key="1">
    <citation type="submission" date="2019-01" db="EMBL/GenBank/DDBJ databases">
        <title>Draft genome sequences of three monokaryotic isolates of the white-rot basidiomycete fungus Dichomitus squalens.</title>
        <authorList>
            <consortium name="DOE Joint Genome Institute"/>
            <person name="Lopez S.C."/>
            <person name="Andreopoulos B."/>
            <person name="Pangilinan J."/>
            <person name="Lipzen A."/>
            <person name="Riley R."/>
            <person name="Ahrendt S."/>
            <person name="Ng V."/>
            <person name="Barry K."/>
            <person name="Daum C."/>
            <person name="Grigoriev I.V."/>
            <person name="Hilden K.S."/>
            <person name="Makela M.R."/>
            <person name="de Vries R.P."/>
        </authorList>
    </citation>
    <scope>NUCLEOTIDE SEQUENCE [LARGE SCALE GENOMIC DNA]</scope>
    <source>
        <strain evidence="2">OM18370.1</strain>
    </source>
</reference>
<gene>
    <name evidence="2" type="ORF">BD311DRAFT_771364</name>
</gene>
<organism evidence="2">
    <name type="scientific">Dichomitus squalens</name>
    <dbReference type="NCBI Taxonomy" id="114155"/>
    <lineage>
        <taxon>Eukaryota</taxon>
        <taxon>Fungi</taxon>
        <taxon>Dikarya</taxon>
        <taxon>Basidiomycota</taxon>
        <taxon>Agaricomycotina</taxon>
        <taxon>Agaricomycetes</taxon>
        <taxon>Polyporales</taxon>
        <taxon>Polyporaceae</taxon>
        <taxon>Dichomitus</taxon>
    </lineage>
</organism>
<proteinExistence type="predicted"/>